<dbReference type="AlphaFoldDB" id="A0A1G6JH01"/>
<dbReference type="Gene3D" id="3.40.1190.20">
    <property type="match status" value="1"/>
</dbReference>
<dbReference type="GO" id="GO:0016052">
    <property type="term" value="P:carbohydrate catabolic process"/>
    <property type="evidence" value="ECO:0007669"/>
    <property type="project" value="UniProtKB-ARBA"/>
</dbReference>
<dbReference type="OrthoDB" id="9801219at2"/>
<evidence type="ECO:0000313" key="10">
    <source>
        <dbReference type="EMBL" id="SDC17928.1"/>
    </source>
</evidence>
<dbReference type="NCBIfam" id="TIGR03828">
    <property type="entry name" value="pfkB"/>
    <property type="match status" value="1"/>
</dbReference>
<reference evidence="11" key="1">
    <citation type="submission" date="2016-09" db="EMBL/GenBank/DDBJ databases">
        <authorList>
            <person name="Varghese N."/>
            <person name="Submissions S."/>
        </authorList>
    </citation>
    <scope>NUCLEOTIDE SEQUENCE [LARGE SCALE GENOMIC DNA]</scope>
    <source>
        <strain evidence="11">ANC 4422</strain>
    </source>
</reference>
<evidence type="ECO:0000256" key="3">
    <source>
        <dbReference type="ARBA" id="ARBA00022741"/>
    </source>
</evidence>
<evidence type="ECO:0000256" key="8">
    <source>
        <dbReference type="RuleBase" id="RU369061"/>
    </source>
</evidence>
<keyword evidence="2 7" id="KW-0808">Transferase</keyword>
<dbReference type="PIRSF" id="PIRSF000535">
    <property type="entry name" value="1PFK/6PFK/LacC"/>
    <property type="match status" value="1"/>
</dbReference>
<dbReference type="InterPro" id="IPR029056">
    <property type="entry name" value="Ribokinase-like"/>
</dbReference>
<evidence type="ECO:0000256" key="4">
    <source>
        <dbReference type="ARBA" id="ARBA00022777"/>
    </source>
</evidence>
<organism evidence="10 11">
    <name type="scientific">Acinetobacter boissieri</name>
    <dbReference type="NCBI Taxonomy" id="1219383"/>
    <lineage>
        <taxon>Bacteria</taxon>
        <taxon>Pseudomonadati</taxon>
        <taxon>Pseudomonadota</taxon>
        <taxon>Gammaproteobacteria</taxon>
        <taxon>Moraxellales</taxon>
        <taxon>Moraxellaceae</taxon>
        <taxon>Acinetobacter</taxon>
    </lineage>
</organism>
<dbReference type="PANTHER" id="PTHR46566">
    <property type="entry name" value="1-PHOSPHOFRUCTOKINASE-RELATED"/>
    <property type="match status" value="1"/>
</dbReference>
<dbReference type="InterPro" id="IPR011611">
    <property type="entry name" value="PfkB_dom"/>
</dbReference>
<comment type="catalytic activity">
    <reaction evidence="6 8">
        <text>beta-D-fructose 1-phosphate + ATP = beta-D-fructose 1,6-bisphosphate + ADP + H(+)</text>
        <dbReference type="Rhea" id="RHEA:14213"/>
        <dbReference type="ChEBI" id="CHEBI:15378"/>
        <dbReference type="ChEBI" id="CHEBI:30616"/>
        <dbReference type="ChEBI" id="CHEBI:32966"/>
        <dbReference type="ChEBI" id="CHEBI:138881"/>
        <dbReference type="ChEBI" id="CHEBI:456216"/>
        <dbReference type="EC" id="2.7.1.56"/>
    </reaction>
</comment>
<dbReference type="PANTHER" id="PTHR46566:SF5">
    <property type="entry name" value="1-PHOSPHOFRUCTOKINASE"/>
    <property type="match status" value="1"/>
</dbReference>
<keyword evidence="3 8" id="KW-0547">Nucleotide-binding</keyword>
<dbReference type="PROSITE" id="PS00583">
    <property type="entry name" value="PFKB_KINASES_1"/>
    <property type="match status" value="1"/>
</dbReference>
<gene>
    <name evidence="10" type="ORF">SAMN05421733_11135</name>
</gene>
<evidence type="ECO:0000259" key="9">
    <source>
        <dbReference type="Pfam" id="PF00294"/>
    </source>
</evidence>
<dbReference type="CDD" id="cd01164">
    <property type="entry name" value="FruK_PfkB_like"/>
    <property type="match status" value="1"/>
</dbReference>
<dbReference type="InterPro" id="IPR002173">
    <property type="entry name" value="Carboh/pur_kinase_PfkB_CS"/>
</dbReference>
<dbReference type="InterPro" id="IPR017583">
    <property type="entry name" value="Tagatose/fructose_Pkinase"/>
</dbReference>
<evidence type="ECO:0000313" key="11">
    <source>
        <dbReference type="Proteomes" id="UP000242501"/>
    </source>
</evidence>
<dbReference type="GO" id="GO:0005524">
    <property type="term" value="F:ATP binding"/>
    <property type="evidence" value="ECO:0007669"/>
    <property type="project" value="UniProtKB-UniRule"/>
</dbReference>
<accession>A0A1G6JH01</accession>
<feature type="domain" description="Carbohydrate kinase PfkB" evidence="9">
    <location>
        <begin position="10"/>
        <end position="289"/>
    </location>
</feature>
<evidence type="ECO:0000256" key="5">
    <source>
        <dbReference type="ARBA" id="ARBA00022840"/>
    </source>
</evidence>
<keyword evidence="11" id="KW-1185">Reference proteome</keyword>
<evidence type="ECO:0000256" key="7">
    <source>
        <dbReference type="PIRNR" id="PIRNR000535"/>
    </source>
</evidence>
<evidence type="ECO:0000256" key="1">
    <source>
        <dbReference type="ARBA" id="ARBA00010688"/>
    </source>
</evidence>
<dbReference type="GO" id="GO:0005829">
    <property type="term" value="C:cytosol"/>
    <property type="evidence" value="ECO:0007669"/>
    <property type="project" value="TreeGrafter"/>
</dbReference>
<dbReference type="Proteomes" id="UP000242501">
    <property type="component" value="Unassembled WGS sequence"/>
</dbReference>
<dbReference type="FunFam" id="3.40.1190.20:FF:000001">
    <property type="entry name" value="Phosphofructokinase"/>
    <property type="match status" value="1"/>
</dbReference>
<keyword evidence="5 8" id="KW-0067">ATP-binding</keyword>
<dbReference type="STRING" id="1219383.SAMN05421733_11135"/>
<dbReference type="RefSeq" id="WP_092749575.1">
    <property type="nucleotide sequence ID" value="NZ_FMYL01000011.1"/>
</dbReference>
<dbReference type="EMBL" id="FMYL01000011">
    <property type="protein sequence ID" value="SDC17928.1"/>
    <property type="molecule type" value="Genomic_DNA"/>
</dbReference>
<sequence length="310" mass="33641">MAKVLTVTLNPAIDVTIQIDTLNVGHVNRQQSAQSLAAGKGLNVAQVLKDLGHRAIVTGFLGKENRQIFDKHFAHEGFDNHFIYIDGETRQNIKVGEQSGRMTDINGKGFAITEEDKKALHATIERLLEPVEIVVVSGSLPQGFSTTELVELIEWLKTKGKKVVVDTSGPALSAAIKANPWLIKPNTDELTEAFHQPAETFAQQKQLIQDNNIDIENVVISMGEHGVNWVHPVHPLHAKAPRVQVKSTVGAGDSLVAGMIHGFLSQYSPEETLKTATAIGSNAVTQIGFAIEDLSAIDNLKQQITVDSLS</sequence>
<dbReference type="InterPro" id="IPR022463">
    <property type="entry name" value="1-PFruKinase"/>
</dbReference>
<keyword evidence="4 8" id="KW-0418">Kinase</keyword>
<evidence type="ECO:0000256" key="2">
    <source>
        <dbReference type="ARBA" id="ARBA00022679"/>
    </source>
</evidence>
<dbReference type="NCBIfam" id="TIGR03168">
    <property type="entry name" value="1-PFK"/>
    <property type="match status" value="1"/>
</dbReference>
<dbReference type="PROSITE" id="PS00584">
    <property type="entry name" value="PFKB_KINASES_2"/>
    <property type="match status" value="1"/>
</dbReference>
<comment type="function">
    <text evidence="8">Catalyzes the ATP-dependent phosphorylation of fructose-l-phosphate to fructose-l,6-bisphosphate.</text>
</comment>
<dbReference type="GO" id="GO:0044281">
    <property type="term" value="P:small molecule metabolic process"/>
    <property type="evidence" value="ECO:0007669"/>
    <property type="project" value="UniProtKB-ARBA"/>
</dbReference>
<proteinExistence type="inferred from homology"/>
<comment type="similarity">
    <text evidence="1 7 8">Belongs to the carbohydrate kinase PfkB family.</text>
</comment>
<evidence type="ECO:0000256" key="6">
    <source>
        <dbReference type="ARBA" id="ARBA00047745"/>
    </source>
</evidence>
<dbReference type="GO" id="GO:0008662">
    <property type="term" value="F:1-phosphofructokinase activity"/>
    <property type="evidence" value="ECO:0007669"/>
    <property type="project" value="UniProtKB-UniRule"/>
</dbReference>
<dbReference type="Pfam" id="PF00294">
    <property type="entry name" value="PfkB"/>
    <property type="match status" value="1"/>
</dbReference>
<dbReference type="SUPFAM" id="SSF53613">
    <property type="entry name" value="Ribokinase-like"/>
    <property type="match status" value="1"/>
</dbReference>
<name>A0A1G6JH01_9GAMM</name>
<protein>
    <recommendedName>
        <fullName evidence="7">Phosphofructokinase</fullName>
    </recommendedName>
</protein>